<evidence type="ECO:0000313" key="2">
    <source>
        <dbReference type="Proteomes" id="UP001066276"/>
    </source>
</evidence>
<reference evidence="1" key="1">
    <citation type="journal article" date="2022" name="bioRxiv">
        <title>Sequencing and chromosome-scale assembly of the giantPleurodeles waltlgenome.</title>
        <authorList>
            <person name="Brown T."/>
            <person name="Elewa A."/>
            <person name="Iarovenko S."/>
            <person name="Subramanian E."/>
            <person name="Araus A.J."/>
            <person name="Petzold A."/>
            <person name="Susuki M."/>
            <person name="Suzuki K.-i.T."/>
            <person name="Hayashi T."/>
            <person name="Toyoda A."/>
            <person name="Oliveira C."/>
            <person name="Osipova E."/>
            <person name="Leigh N.D."/>
            <person name="Simon A."/>
            <person name="Yun M.H."/>
        </authorList>
    </citation>
    <scope>NUCLEOTIDE SEQUENCE</scope>
    <source>
        <strain evidence="1">20211129_DDA</strain>
        <tissue evidence="1">Liver</tissue>
    </source>
</reference>
<dbReference type="AlphaFoldDB" id="A0AAV7NIX6"/>
<dbReference type="Proteomes" id="UP001066276">
    <property type="component" value="Chromosome 8"/>
</dbReference>
<comment type="caution">
    <text evidence="1">The sequence shown here is derived from an EMBL/GenBank/DDBJ whole genome shotgun (WGS) entry which is preliminary data.</text>
</comment>
<protein>
    <submittedName>
        <fullName evidence="1">Uncharacterized protein</fullName>
    </submittedName>
</protein>
<dbReference type="EMBL" id="JANPWB010000012">
    <property type="protein sequence ID" value="KAJ1115992.1"/>
    <property type="molecule type" value="Genomic_DNA"/>
</dbReference>
<proteinExistence type="predicted"/>
<sequence>MARTLCWGAVREPRGGYALGPLRACGEQGICAYTGVELYRPAGDLQLLKRTPETRASGRRLEVGRSLAGLLVLSLGGDLVPPDKRARPFSVILGI</sequence>
<name>A0AAV7NIX6_PLEWA</name>
<organism evidence="1 2">
    <name type="scientific">Pleurodeles waltl</name>
    <name type="common">Iberian ribbed newt</name>
    <dbReference type="NCBI Taxonomy" id="8319"/>
    <lineage>
        <taxon>Eukaryota</taxon>
        <taxon>Metazoa</taxon>
        <taxon>Chordata</taxon>
        <taxon>Craniata</taxon>
        <taxon>Vertebrata</taxon>
        <taxon>Euteleostomi</taxon>
        <taxon>Amphibia</taxon>
        <taxon>Batrachia</taxon>
        <taxon>Caudata</taxon>
        <taxon>Salamandroidea</taxon>
        <taxon>Salamandridae</taxon>
        <taxon>Pleurodelinae</taxon>
        <taxon>Pleurodeles</taxon>
    </lineage>
</organism>
<evidence type="ECO:0000313" key="1">
    <source>
        <dbReference type="EMBL" id="KAJ1115992.1"/>
    </source>
</evidence>
<accession>A0AAV7NIX6</accession>
<keyword evidence="2" id="KW-1185">Reference proteome</keyword>
<gene>
    <name evidence="1" type="ORF">NDU88_004211</name>
</gene>